<feature type="domain" description="Glycosyl transferase family 1" evidence="3">
    <location>
        <begin position="197"/>
        <end position="354"/>
    </location>
</feature>
<sequence length="660" mass="71591">MKIDFLVQNAFAADGTTRAVLNLAGALADTHEVRVVSVFRWLDRPALAPAPGVRAVSLLDLREGRRPDKQDIRRLTPSRVIPRTQAMSWRYSLLTDDKVEEYLGETQAQVVVGTSLELAAYVSRWGRPRALRLGQLHLLSTVLSPQEQSRAWAGLGRLDAVIVPSAAEATAVTEAGLPGGIAVYAHPDCVPEPRVRPADGRSRVVMAAGRLVPEKRFDLLVQAFAQVCAVHPDWQLRIFGTGPEYGALRALVADLDLYNHVFLMMEEPRLEAQWAASAVAAGTSDRESFGLALAEAMRCGLPVVSTACPGGPPEIVRHETNGLLTPVGDVDAFAAALLRLVEDEEARVTMGSQALQDSGRYGPEEAAGRFEKVIRMSRRARRESRPAAEVTVGCVVEPDGLIGLRLAGVKEGREGLHLVLHRRKAGRGERPVRLPLLPAGHLGAHLYSAVVPAGPEVLTEGRWDVHLDTGEGRPAKVRPGSIDLRGFGPVATGPEGTVVQLPYASESGHLVLRTWTRERHAEATEVWISEGTIHLRGVLCGSDFGEAEPLLLMRRRGVEGHSFWLSGSSSGAADFSFALPASDLAEQLVGRHELWDLWVGRRYDPVVARLGRFLTDVVDVKSVFAYPNTVVTSDDGPAVLVKPYYTAGTELSVRVSERAE</sequence>
<dbReference type="SUPFAM" id="SSF53756">
    <property type="entry name" value="UDP-Glycosyltransferase/glycogen phosphorylase"/>
    <property type="match status" value="1"/>
</dbReference>
<dbReference type="RefSeq" id="WP_147984160.1">
    <property type="nucleotide sequence ID" value="NZ_RDBM01000035.1"/>
</dbReference>
<protein>
    <recommendedName>
        <fullName evidence="1">D-inositol 3-phosphate glycosyltransferase</fullName>
    </recommendedName>
</protein>
<organism evidence="4">
    <name type="scientific">Streptomyces sp. gb1(2016)</name>
    <dbReference type="NCBI Taxonomy" id="1828321"/>
    <lineage>
        <taxon>Bacteria</taxon>
        <taxon>Bacillati</taxon>
        <taxon>Actinomycetota</taxon>
        <taxon>Actinomycetes</taxon>
        <taxon>Kitasatosporales</taxon>
        <taxon>Streptomycetaceae</taxon>
        <taxon>Streptomyces</taxon>
    </lineage>
</organism>
<accession>A0A652KYK4</accession>
<dbReference type="AlphaFoldDB" id="A0A652KYK4"/>
<evidence type="ECO:0000259" key="3">
    <source>
        <dbReference type="Pfam" id="PF00534"/>
    </source>
</evidence>
<evidence type="ECO:0000256" key="2">
    <source>
        <dbReference type="ARBA" id="ARBA00022679"/>
    </source>
</evidence>
<dbReference type="InterPro" id="IPR001296">
    <property type="entry name" value="Glyco_trans_1"/>
</dbReference>
<dbReference type="GO" id="GO:0016757">
    <property type="term" value="F:glycosyltransferase activity"/>
    <property type="evidence" value="ECO:0007669"/>
    <property type="project" value="InterPro"/>
</dbReference>
<dbReference type="PANTHER" id="PTHR12526">
    <property type="entry name" value="GLYCOSYLTRANSFERASE"/>
    <property type="match status" value="1"/>
</dbReference>
<name>A0A652KYK4_9ACTN</name>
<dbReference type="EMBL" id="RDBM01000035">
    <property type="protein sequence ID" value="TXS28008.1"/>
    <property type="molecule type" value="Genomic_DNA"/>
</dbReference>
<evidence type="ECO:0000256" key="1">
    <source>
        <dbReference type="ARBA" id="ARBA00021292"/>
    </source>
</evidence>
<gene>
    <name evidence="4" type="ORF">EAO74_18890</name>
</gene>
<dbReference type="PANTHER" id="PTHR12526:SF627">
    <property type="entry name" value="D-RHAMNOSYLTRANSFERASE WBPZ"/>
    <property type="match status" value="1"/>
</dbReference>
<evidence type="ECO:0000313" key="4">
    <source>
        <dbReference type="EMBL" id="TXS28008.1"/>
    </source>
</evidence>
<keyword evidence="2 4" id="KW-0808">Transferase</keyword>
<reference evidence="4" key="1">
    <citation type="submission" date="2018-10" db="EMBL/GenBank/DDBJ databases">
        <authorList>
            <person name="Hariharan J."/>
            <person name="Choudoir M.J."/>
            <person name="Diebold P."/>
            <person name="Panke-Buisse K."/>
            <person name="Campbell A.N."/>
            <person name="Buckley D.H."/>
        </authorList>
    </citation>
    <scope>NUCLEOTIDE SEQUENCE</scope>
    <source>
        <strain evidence="4">Gb1</strain>
    </source>
</reference>
<proteinExistence type="predicted"/>
<dbReference type="Pfam" id="PF00534">
    <property type="entry name" value="Glycos_transf_1"/>
    <property type="match status" value="1"/>
</dbReference>
<comment type="caution">
    <text evidence="4">The sequence shown here is derived from an EMBL/GenBank/DDBJ whole genome shotgun (WGS) entry which is preliminary data.</text>
</comment>
<dbReference type="Gene3D" id="3.40.50.2000">
    <property type="entry name" value="Glycogen Phosphorylase B"/>
    <property type="match status" value="2"/>
</dbReference>